<proteinExistence type="inferred from homology"/>
<accession>A0A2H3DHA3</accession>
<protein>
    <recommendedName>
        <fullName evidence="2">Peptidase C14 caspase domain-containing protein</fullName>
    </recommendedName>
</protein>
<dbReference type="GO" id="GO:0006508">
    <property type="term" value="P:proteolysis"/>
    <property type="evidence" value="ECO:0007669"/>
    <property type="project" value="InterPro"/>
</dbReference>
<comment type="similarity">
    <text evidence="1">Belongs to the peptidase C14B family.</text>
</comment>
<reference evidence="4" key="1">
    <citation type="journal article" date="2017" name="Nat. Ecol. Evol.">
        <title>Genome expansion and lineage-specific genetic innovations in the forest pathogenic fungi Armillaria.</title>
        <authorList>
            <person name="Sipos G."/>
            <person name="Prasanna A.N."/>
            <person name="Walter M.C."/>
            <person name="O'Connor E."/>
            <person name="Balint B."/>
            <person name="Krizsan K."/>
            <person name="Kiss B."/>
            <person name="Hess J."/>
            <person name="Varga T."/>
            <person name="Slot J."/>
            <person name="Riley R."/>
            <person name="Boka B."/>
            <person name="Rigling D."/>
            <person name="Barry K."/>
            <person name="Lee J."/>
            <person name="Mihaltcheva S."/>
            <person name="LaButti K."/>
            <person name="Lipzen A."/>
            <person name="Waldron R."/>
            <person name="Moloney N.M."/>
            <person name="Sperisen C."/>
            <person name="Kredics L."/>
            <person name="Vagvoelgyi C."/>
            <person name="Patrignani A."/>
            <person name="Fitzpatrick D."/>
            <person name="Nagy I."/>
            <person name="Doyle S."/>
            <person name="Anderson J.B."/>
            <person name="Grigoriev I.V."/>
            <person name="Gueldener U."/>
            <person name="Muensterkoetter M."/>
            <person name="Nagy L.G."/>
        </authorList>
    </citation>
    <scope>NUCLEOTIDE SEQUENCE [LARGE SCALE GENOMIC DNA]</scope>
    <source>
        <strain evidence="4">Ar21-2</strain>
    </source>
</reference>
<dbReference type="PANTHER" id="PTHR48104:SF30">
    <property type="entry name" value="METACASPASE-1"/>
    <property type="match status" value="1"/>
</dbReference>
<evidence type="ECO:0000256" key="1">
    <source>
        <dbReference type="ARBA" id="ARBA00009005"/>
    </source>
</evidence>
<dbReference type="EMBL" id="KZ293664">
    <property type="protein sequence ID" value="PBK90842.1"/>
    <property type="molecule type" value="Genomic_DNA"/>
</dbReference>
<dbReference type="AlphaFoldDB" id="A0A2H3DHA3"/>
<dbReference type="Pfam" id="PF00656">
    <property type="entry name" value="Peptidase_C14"/>
    <property type="match status" value="1"/>
</dbReference>
<feature type="non-terminal residue" evidence="3">
    <location>
        <position position="175"/>
    </location>
</feature>
<dbReference type="InterPro" id="IPR050452">
    <property type="entry name" value="Metacaspase"/>
</dbReference>
<name>A0A2H3DHA3_ARMGA</name>
<dbReference type="InParanoid" id="A0A2H3DHA3"/>
<dbReference type="STRING" id="47427.A0A2H3DHA3"/>
<dbReference type="OrthoDB" id="10255174at2759"/>
<organism evidence="3 4">
    <name type="scientific">Armillaria gallica</name>
    <name type="common">Bulbous honey fungus</name>
    <name type="synonym">Armillaria bulbosa</name>
    <dbReference type="NCBI Taxonomy" id="47427"/>
    <lineage>
        <taxon>Eukaryota</taxon>
        <taxon>Fungi</taxon>
        <taxon>Dikarya</taxon>
        <taxon>Basidiomycota</taxon>
        <taxon>Agaricomycotina</taxon>
        <taxon>Agaricomycetes</taxon>
        <taxon>Agaricomycetidae</taxon>
        <taxon>Agaricales</taxon>
        <taxon>Marasmiineae</taxon>
        <taxon>Physalacriaceae</taxon>
        <taxon>Armillaria</taxon>
    </lineage>
</organism>
<gene>
    <name evidence="3" type="ORF">ARMGADRAFT_882477</name>
</gene>
<feature type="domain" description="Peptidase C14 caspase" evidence="2">
    <location>
        <begin position="2"/>
        <end position="173"/>
    </location>
</feature>
<dbReference type="Gene3D" id="3.40.50.1460">
    <property type="match status" value="1"/>
</dbReference>
<evidence type="ECO:0000259" key="2">
    <source>
        <dbReference type="Pfam" id="PF00656"/>
    </source>
</evidence>
<evidence type="ECO:0000313" key="3">
    <source>
        <dbReference type="EMBL" id="PBK90842.1"/>
    </source>
</evidence>
<dbReference type="GO" id="GO:0005737">
    <property type="term" value="C:cytoplasm"/>
    <property type="evidence" value="ECO:0007669"/>
    <property type="project" value="TreeGrafter"/>
</dbReference>
<dbReference type="PANTHER" id="PTHR48104">
    <property type="entry name" value="METACASPASE-4"/>
    <property type="match status" value="1"/>
</dbReference>
<dbReference type="Proteomes" id="UP000217790">
    <property type="component" value="Unassembled WGS sequence"/>
</dbReference>
<dbReference type="InterPro" id="IPR011600">
    <property type="entry name" value="Pept_C14_caspase"/>
</dbReference>
<evidence type="ECO:0000313" key="4">
    <source>
        <dbReference type="Proteomes" id="UP000217790"/>
    </source>
</evidence>
<sequence>IWAVLIGIDAYPTYPLRGCVANAIAIKQYLVEDLLVSKERIQILLGPTSHGDMSTDTSSVPSRANILSALLSLITNPNIEHGDPIIIFFAGHGSRYPLSDHDEDDADSDDDNDKRSKKFVEAFCPMDRNTFGSGGALVPDITDWELNTILSQISRTKGHRITFILDCCHSGSVTR</sequence>
<feature type="non-terminal residue" evidence="3">
    <location>
        <position position="1"/>
    </location>
</feature>
<dbReference type="GO" id="GO:0004197">
    <property type="term" value="F:cysteine-type endopeptidase activity"/>
    <property type="evidence" value="ECO:0007669"/>
    <property type="project" value="InterPro"/>
</dbReference>
<keyword evidence="4" id="KW-1185">Reference proteome</keyword>